<evidence type="ECO:0000256" key="9">
    <source>
        <dbReference type="SAM" id="Phobius"/>
    </source>
</evidence>
<comment type="similarity">
    <text evidence="8">Belongs to the TsuA/YedE (TC 9.B.102) family.</text>
</comment>
<feature type="transmembrane region" description="Helical" evidence="9">
    <location>
        <begin position="71"/>
        <end position="90"/>
    </location>
</feature>
<keyword evidence="5 9" id="KW-0812">Transmembrane</keyword>
<accession>A0ABZ0ICR4</accession>
<keyword evidence="3" id="KW-1003">Cell membrane</keyword>
<protein>
    <submittedName>
        <fullName evidence="10">YeeE/YedE thiosulfate transporter family protein</fullName>
    </submittedName>
</protein>
<feature type="transmembrane region" description="Helical" evidence="9">
    <location>
        <begin position="118"/>
        <end position="135"/>
    </location>
</feature>
<keyword evidence="4" id="KW-0997">Cell inner membrane</keyword>
<dbReference type="PANTHER" id="PTHR30574">
    <property type="entry name" value="INNER MEMBRANE PROTEIN YEDE"/>
    <property type="match status" value="1"/>
</dbReference>
<keyword evidence="2" id="KW-0813">Transport</keyword>
<keyword evidence="7 9" id="KW-0472">Membrane</keyword>
<evidence type="ECO:0000313" key="10">
    <source>
        <dbReference type="EMBL" id="WOJ97211.1"/>
    </source>
</evidence>
<keyword evidence="11" id="KW-1185">Reference proteome</keyword>
<reference evidence="10 11" key="1">
    <citation type="submission" date="2023-10" db="EMBL/GenBank/DDBJ databases">
        <title>Two novel species belonging to the OM43/NOR5 clade.</title>
        <authorList>
            <person name="Park M."/>
        </authorList>
    </citation>
    <scope>NUCLEOTIDE SEQUENCE [LARGE SCALE GENOMIC DNA]</scope>
    <source>
        <strain evidence="10 11">IMCC45268</strain>
    </source>
</reference>
<dbReference type="EMBL" id="CP136865">
    <property type="protein sequence ID" value="WOJ97211.1"/>
    <property type="molecule type" value="Genomic_DNA"/>
</dbReference>
<comment type="subcellular location">
    <subcellularLocation>
        <location evidence="1">Cell inner membrane</location>
        <topology evidence="1">Multi-pass membrane protein</topology>
    </subcellularLocation>
</comment>
<evidence type="ECO:0000313" key="11">
    <source>
        <dbReference type="Proteomes" id="UP001626549"/>
    </source>
</evidence>
<dbReference type="PANTHER" id="PTHR30574:SF1">
    <property type="entry name" value="SULPHUR TRANSPORT DOMAIN-CONTAINING PROTEIN"/>
    <property type="match status" value="1"/>
</dbReference>
<dbReference type="Pfam" id="PF04143">
    <property type="entry name" value="Sulf_transp"/>
    <property type="match status" value="1"/>
</dbReference>
<evidence type="ECO:0000256" key="1">
    <source>
        <dbReference type="ARBA" id="ARBA00004429"/>
    </source>
</evidence>
<dbReference type="Proteomes" id="UP001626549">
    <property type="component" value="Chromosome"/>
</dbReference>
<evidence type="ECO:0000256" key="7">
    <source>
        <dbReference type="ARBA" id="ARBA00023136"/>
    </source>
</evidence>
<keyword evidence="6 9" id="KW-1133">Transmembrane helix</keyword>
<dbReference type="RefSeq" id="WP_407327922.1">
    <property type="nucleotide sequence ID" value="NZ_CP136865.1"/>
</dbReference>
<evidence type="ECO:0000256" key="2">
    <source>
        <dbReference type="ARBA" id="ARBA00022448"/>
    </source>
</evidence>
<name>A0ABZ0ICR4_9GAMM</name>
<organism evidence="10 11">
    <name type="scientific">Congregibacter brevis</name>
    <dbReference type="NCBI Taxonomy" id="3081201"/>
    <lineage>
        <taxon>Bacteria</taxon>
        <taxon>Pseudomonadati</taxon>
        <taxon>Pseudomonadota</taxon>
        <taxon>Gammaproteobacteria</taxon>
        <taxon>Cellvibrionales</taxon>
        <taxon>Halieaceae</taxon>
        <taxon>Congregibacter</taxon>
    </lineage>
</organism>
<evidence type="ECO:0000256" key="5">
    <source>
        <dbReference type="ARBA" id="ARBA00022692"/>
    </source>
</evidence>
<proteinExistence type="inferred from homology"/>
<sequence>MNKDFIISWKAAGISLGLLLVIATALVKPLGVSTQFVVTDGMVAHQVAPAFAESNTYLSKYGEQDNWGVGYGWMLVFGMVVGGGVTAALLRRRQPDADKGSMPELWTAAFGPSQAKRYVASFVGGVLLLFGARLAGGCTSGHMISGISQLALSSFIFGVITFVSAILMAKFLYRGRA</sequence>
<dbReference type="InterPro" id="IPR007272">
    <property type="entry name" value="Sulf_transp_TsuA/YedE"/>
</dbReference>
<evidence type="ECO:0000256" key="8">
    <source>
        <dbReference type="ARBA" id="ARBA00035655"/>
    </source>
</evidence>
<evidence type="ECO:0000256" key="3">
    <source>
        <dbReference type="ARBA" id="ARBA00022475"/>
    </source>
</evidence>
<evidence type="ECO:0000256" key="4">
    <source>
        <dbReference type="ARBA" id="ARBA00022519"/>
    </source>
</evidence>
<evidence type="ECO:0000256" key="6">
    <source>
        <dbReference type="ARBA" id="ARBA00022989"/>
    </source>
</evidence>
<feature type="transmembrane region" description="Helical" evidence="9">
    <location>
        <begin position="147"/>
        <end position="173"/>
    </location>
</feature>
<gene>
    <name evidence="10" type="ORF">R0137_01230</name>
</gene>